<evidence type="ECO:0000256" key="1">
    <source>
        <dbReference type="SAM" id="MobiDB-lite"/>
    </source>
</evidence>
<organism evidence="2 3">
    <name type="scientific">Streptomyces griseochromogenes</name>
    <dbReference type="NCBI Taxonomy" id="68214"/>
    <lineage>
        <taxon>Bacteria</taxon>
        <taxon>Bacillati</taxon>
        <taxon>Actinomycetota</taxon>
        <taxon>Actinomycetes</taxon>
        <taxon>Kitasatosporales</taxon>
        <taxon>Streptomycetaceae</taxon>
        <taxon>Streptomyces</taxon>
    </lineage>
</organism>
<accession>A0A1B1B797</accession>
<dbReference type="KEGG" id="sgs:AVL59_38325"/>
<name>A0A1B1B797_9ACTN</name>
<dbReference type="Proteomes" id="UP000092659">
    <property type="component" value="Chromosome"/>
</dbReference>
<dbReference type="STRING" id="68214.AVL59_38325"/>
<protein>
    <submittedName>
        <fullName evidence="2">Uncharacterized protein</fullName>
    </submittedName>
</protein>
<sequence length="157" mass="17599">MARRFPEAGGMPMMKVFYEDWQMECCGRPFSVGDEVGWRLAGLDEEHLDEGRYHGARAWVENHGGAEHETTGRVRSIDLVHQEYAEERLGSRTLEPVPGTVSLERVDTCPKWFRHEESGTKTGPRRARRTDGALVTLEVADGPEDPGHRVAAPGDRS</sequence>
<dbReference type="InterPro" id="IPR046485">
    <property type="entry name" value="DUF6578"/>
</dbReference>
<proteinExistence type="predicted"/>
<dbReference type="EMBL" id="CP016279">
    <property type="protein sequence ID" value="ANP54673.1"/>
    <property type="molecule type" value="Genomic_DNA"/>
</dbReference>
<dbReference type="Pfam" id="PF20218">
    <property type="entry name" value="DUF6578"/>
    <property type="match status" value="1"/>
</dbReference>
<reference evidence="2 3" key="1">
    <citation type="submission" date="2016-06" db="EMBL/GenBank/DDBJ databases">
        <title>Complete genome sequence of Streptomyces griseochromogenes ATCC 14511, the Blasticidin S producer.</title>
        <authorList>
            <person name="Wu L."/>
        </authorList>
    </citation>
    <scope>NUCLEOTIDE SEQUENCE [LARGE SCALE GENOMIC DNA]</scope>
    <source>
        <strain evidence="2 3">ATCC 14511</strain>
    </source>
</reference>
<feature type="region of interest" description="Disordered" evidence="1">
    <location>
        <begin position="114"/>
        <end position="157"/>
    </location>
</feature>
<gene>
    <name evidence="2" type="ORF">AVL59_38325</name>
</gene>
<evidence type="ECO:0000313" key="3">
    <source>
        <dbReference type="Proteomes" id="UP000092659"/>
    </source>
</evidence>
<dbReference type="OrthoDB" id="2084645at2"/>
<dbReference type="AlphaFoldDB" id="A0A1B1B797"/>
<evidence type="ECO:0000313" key="2">
    <source>
        <dbReference type="EMBL" id="ANP54673.1"/>
    </source>
</evidence>